<dbReference type="EMBL" id="CADEPM010000002">
    <property type="protein sequence ID" value="CAB3399486.1"/>
    <property type="molecule type" value="Genomic_DNA"/>
</dbReference>
<gene>
    <name evidence="1" type="ORF">CBOVIS_LOCUS2599</name>
</gene>
<reference evidence="1 2" key="1">
    <citation type="submission" date="2020-04" db="EMBL/GenBank/DDBJ databases">
        <authorList>
            <person name="Laetsch R D."/>
            <person name="Stevens L."/>
            <person name="Kumar S."/>
            <person name="Blaxter L. M."/>
        </authorList>
    </citation>
    <scope>NUCLEOTIDE SEQUENCE [LARGE SCALE GENOMIC DNA]</scope>
</reference>
<comment type="caution">
    <text evidence="1">The sequence shown here is derived from an EMBL/GenBank/DDBJ whole genome shotgun (WGS) entry which is preliminary data.</text>
</comment>
<keyword evidence="2" id="KW-1185">Reference proteome</keyword>
<accession>A0A8S1EH88</accession>
<protein>
    <submittedName>
        <fullName evidence="1">Uncharacterized protein</fullName>
    </submittedName>
</protein>
<evidence type="ECO:0000313" key="1">
    <source>
        <dbReference type="EMBL" id="CAB3399486.1"/>
    </source>
</evidence>
<proteinExistence type="predicted"/>
<evidence type="ECO:0000313" key="2">
    <source>
        <dbReference type="Proteomes" id="UP000494206"/>
    </source>
</evidence>
<dbReference type="AlphaFoldDB" id="A0A8S1EH88"/>
<sequence length="109" mass="13037">MEGNQFVPLDGPLVTVTREMRQQFQLWKEQVTNLMFLYEGTVRQEGTYNNNRRFLESLNRRVVEFVVMIDNTIQEQTTQLYLDLIRVRYYELFSDFSDLADEDSGTEHD</sequence>
<dbReference type="Proteomes" id="UP000494206">
    <property type="component" value="Unassembled WGS sequence"/>
</dbReference>
<name>A0A8S1EH88_9PELO</name>
<organism evidence="1 2">
    <name type="scientific">Caenorhabditis bovis</name>
    <dbReference type="NCBI Taxonomy" id="2654633"/>
    <lineage>
        <taxon>Eukaryota</taxon>
        <taxon>Metazoa</taxon>
        <taxon>Ecdysozoa</taxon>
        <taxon>Nematoda</taxon>
        <taxon>Chromadorea</taxon>
        <taxon>Rhabditida</taxon>
        <taxon>Rhabditina</taxon>
        <taxon>Rhabditomorpha</taxon>
        <taxon>Rhabditoidea</taxon>
        <taxon>Rhabditidae</taxon>
        <taxon>Peloderinae</taxon>
        <taxon>Caenorhabditis</taxon>
    </lineage>
</organism>